<sequence length="441" mass="47422">MTLFSRRSALRAIGLAATLLASVGVAAVSAQDRTSVKIGYAISKTGANAGGAGITTLPNYQLWVHEVNEAGGLEMPDGTRLPIEVIEYDDRSASEEVVRAVERLATQDQVDFILPPWGTGFNLAVAPLFDRFGYPQLAVSSVTDKAPEFVERWNKSFWMLGGGHDYTEALAEILTAQKEAGTINNDVAVISVADGFGIDLITAARQSFADAGINIAYDVTYPVGTTDFTPMLNEAAASGADTFVAFSYPPDTFALTQQAQVAAYNPKVLYLGVGVGFPVYAANNGDKIEGIMSLGGIDVNNQAVMDYRARHTDFIGQAPDWWGSVVTYNSLQMLEEAIKRRGLDREAVSEELSTGTFETVLGEVKLEDNQLRTLWFGGQWQDGNFVAVAPLTAKAQLRPSCPRPPGPRSKAATHPLNLMFSVSSPRRGGGRGGALDYSMQY</sequence>
<dbReference type="CDD" id="cd06338">
    <property type="entry name" value="PBP1_ABC_ligand_binding-like"/>
    <property type="match status" value="1"/>
</dbReference>
<dbReference type="PANTHER" id="PTHR30483">
    <property type="entry name" value="LEUCINE-SPECIFIC-BINDING PROTEIN"/>
    <property type="match status" value="1"/>
</dbReference>
<proteinExistence type="inferred from homology"/>
<evidence type="ECO:0000313" key="8">
    <source>
        <dbReference type="Proteomes" id="UP000547011"/>
    </source>
</evidence>
<dbReference type="InterPro" id="IPR051010">
    <property type="entry name" value="BCAA_transport"/>
</dbReference>
<dbReference type="InterPro" id="IPR028082">
    <property type="entry name" value="Peripla_BP_I"/>
</dbReference>
<evidence type="ECO:0000256" key="3">
    <source>
        <dbReference type="ARBA" id="ARBA00022970"/>
    </source>
</evidence>
<dbReference type="Gene3D" id="3.40.50.2300">
    <property type="match status" value="2"/>
</dbReference>
<dbReference type="Proteomes" id="UP000547011">
    <property type="component" value="Unassembled WGS sequence"/>
</dbReference>
<comment type="similarity">
    <text evidence="1">Belongs to the leucine-binding protein family.</text>
</comment>
<dbReference type="PANTHER" id="PTHR30483:SF6">
    <property type="entry name" value="PERIPLASMIC BINDING PROTEIN OF ABC TRANSPORTER FOR NATURAL AMINO ACIDS"/>
    <property type="match status" value="1"/>
</dbReference>
<evidence type="ECO:0000259" key="6">
    <source>
        <dbReference type="Pfam" id="PF13458"/>
    </source>
</evidence>
<dbReference type="PROSITE" id="PS51318">
    <property type="entry name" value="TAT"/>
    <property type="match status" value="1"/>
</dbReference>
<keyword evidence="3" id="KW-0813">Transport</keyword>
<dbReference type="SUPFAM" id="SSF53822">
    <property type="entry name" value="Periplasmic binding protein-like I"/>
    <property type="match status" value="1"/>
</dbReference>
<dbReference type="EMBL" id="JACIEW010000001">
    <property type="protein sequence ID" value="MBB4050927.1"/>
    <property type="molecule type" value="Genomic_DNA"/>
</dbReference>
<feature type="region of interest" description="Disordered" evidence="4">
    <location>
        <begin position="420"/>
        <end position="441"/>
    </location>
</feature>
<keyword evidence="3" id="KW-0029">Amino-acid transport</keyword>
<evidence type="ECO:0000256" key="5">
    <source>
        <dbReference type="SAM" id="SignalP"/>
    </source>
</evidence>
<dbReference type="Pfam" id="PF13458">
    <property type="entry name" value="Peripla_BP_6"/>
    <property type="match status" value="1"/>
</dbReference>
<evidence type="ECO:0000256" key="2">
    <source>
        <dbReference type="ARBA" id="ARBA00022729"/>
    </source>
</evidence>
<evidence type="ECO:0000313" key="7">
    <source>
        <dbReference type="EMBL" id="MBB4050927.1"/>
    </source>
</evidence>
<accession>A0A7W6IJT7</accession>
<dbReference type="InterPro" id="IPR028081">
    <property type="entry name" value="Leu-bd"/>
</dbReference>
<gene>
    <name evidence="7" type="ORF">GGR20_000545</name>
</gene>
<name>A0A7W6IJT7_9HYPH</name>
<dbReference type="AlphaFoldDB" id="A0A7W6IJT7"/>
<feature type="domain" description="Leucine-binding protein" evidence="6">
    <location>
        <begin position="35"/>
        <end position="383"/>
    </location>
</feature>
<feature type="chain" id="PRO_5031279504" evidence="5">
    <location>
        <begin position="27"/>
        <end position="441"/>
    </location>
</feature>
<organism evidence="7 8">
    <name type="scientific">Devosia subaequoris</name>
    <dbReference type="NCBI Taxonomy" id="395930"/>
    <lineage>
        <taxon>Bacteria</taxon>
        <taxon>Pseudomonadati</taxon>
        <taxon>Pseudomonadota</taxon>
        <taxon>Alphaproteobacteria</taxon>
        <taxon>Hyphomicrobiales</taxon>
        <taxon>Devosiaceae</taxon>
        <taxon>Devosia</taxon>
    </lineage>
</organism>
<protein>
    <submittedName>
        <fullName evidence="7">Branched-chain amino acid transport system substrate-binding protein</fullName>
    </submittedName>
</protein>
<evidence type="ECO:0000256" key="4">
    <source>
        <dbReference type="SAM" id="MobiDB-lite"/>
    </source>
</evidence>
<comment type="caution">
    <text evidence="7">The sequence shown here is derived from an EMBL/GenBank/DDBJ whole genome shotgun (WGS) entry which is preliminary data.</text>
</comment>
<keyword evidence="2 5" id="KW-0732">Signal</keyword>
<feature type="signal peptide" evidence="5">
    <location>
        <begin position="1"/>
        <end position="26"/>
    </location>
</feature>
<dbReference type="GO" id="GO:0006865">
    <property type="term" value="P:amino acid transport"/>
    <property type="evidence" value="ECO:0007669"/>
    <property type="project" value="UniProtKB-KW"/>
</dbReference>
<evidence type="ECO:0000256" key="1">
    <source>
        <dbReference type="ARBA" id="ARBA00010062"/>
    </source>
</evidence>
<dbReference type="InterPro" id="IPR006311">
    <property type="entry name" value="TAT_signal"/>
</dbReference>
<keyword evidence="8" id="KW-1185">Reference proteome</keyword>
<reference evidence="7 8" key="1">
    <citation type="submission" date="2020-08" db="EMBL/GenBank/DDBJ databases">
        <title>Genomic Encyclopedia of Type Strains, Phase IV (KMG-IV): sequencing the most valuable type-strain genomes for metagenomic binning, comparative biology and taxonomic classification.</title>
        <authorList>
            <person name="Goeker M."/>
        </authorList>
    </citation>
    <scope>NUCLEOTIDE SEQUENCE [LARGE SCALE GENOMIC DNA]</scope>
    <source>
        <strain evidence="7 8">DSM 23447</strain>
    </source>
</reference>